<organism evidence="4 5">
    <name type="scientific">Botryosphaeria dothidea</name>
    <dbReference type="NCBI Taxonomy" id="55169"/>
    <lineage>
        <taxon>Eukaryota</taxon>
        <taxon>Fungi</taxon>
        <taxon>Dikarya</taxon>
        <taxon>Ascomycota</taxon>
        <taxon>Pezizomycotina</taxon>
        <taxon>Dothideomycetes</taxon>
        <taxon>Dothideomycetes incertae sedis</taxon>
        <taxon>Botryosphaeriales</taxon>
        <taxon>Botryosphaeriaceae</taxon>
        <taxon>Botryosphaeria</taxon>
    </lineage>
</organism>
<feature type="compositionally biased region" description="Polar residues" evidence="2">
    <location>
        <begin position="801"/>
        <end position="815"/>
    </location>
</feature>
<dbReference type="GO" id="GO:0000981">
    <property type="term" value="F:DNA-binding transcription factor activity, RNA polymerase II-specific"/>
    <property type="evidence" value="ECO:0007669"/>
    <property type="project" value="InterPro"/>
</dbReference>
<name>A0A8H4J0L6_9PEZI</name>
<reference evidence="4" key="1">
    <citation type="submission" date="2020-04" db="EMBL/GenBank/DDBJ databases">
        <title>Genome Assembly and Annotation of Botryosphaeria dothidea sdau 11-99, a Latent Pathogen of Apple Fruit Ring Rot in China.</title>
        <authorList>
            <person name="Yu C."/>
            <person name="Diao Y."/>
            <person name="Lu Q."/>
            <person name="Zhao J."/>
            <person name="Cui S."/>
            <person name="Peng C."/>
            <person name="He B."/>
            <person name="Liu H."/>
        </authorList>
    </citation>
    <scope>NUCLEOTIDE SEQUENCE [LARGE SCALE GENOMIC DNA]</scope>
    <source>
        <strain evidence="4">Sdau11-99</strain>
    </source>
</reference>
<feature type="domain" description="Heterokaryon incompatibility" evidence="3">
    <location>
        <begin position="208"/>
        <end position="428"/>
    </location>
</feature>
<keyword evidence="1" id="KW-0539">Nucleus</keyword>
<dbReference type="InterPro" id="IPR010730">
    <property type="entry name" value="HET"/>
</dbReference>
<dbReference type="PANTHER" id="PTHR33112">
    <property type="entry name" value="DOMAIN PROTEIN, PUTATIVE-RELATED"/>
    <property type="match status" value="1"/>
</dbReference>
<dbReference type="InterPro" id="IPR036864">
    <property type="entry name" value="Zn2-C6_fun-type_DNA-bd_sf"/>
</dbReference>
<protein>
    <submittedName>
        <fullName evidence="4">Heterokaryon incompatibility</fullName>
    </submittedName>
</protein>
<evidence type="ECO:0000259" key="3">
    <source>
        <dbReference type="Pfam" id="PF06985"/>
    </source>
</evidence>
<dbReference type="OrthoDB" id="5362512at2759"/>
<dbReference type="Proteomes" id="UP000572817">
    <property type="component" value="Unassembled WGS sequence"/>
</dbReference>
<evidence type="ECO:0000313" key="5">
    <source>
        <dbReference type="Proteomes" id="UP000572817"/>
    </source>
</evidence>
<evidence type="ECO:0000256" key="2">
    <source>
        <dbReference type="SAM" id="MobiDB-lite"/>
    </source>
</evidence>
<feature type="region of interest" description="Disordered" evidence="2">
    <location>
        <begin position="783"/>
        <end position="815"/>
    </location>
</feature>
<proteinExistence type="predicted"/>
<dbReference type="GO" id="GO:0008270">
    <property type="term" value="F:zinc ion binding"/>
    <property type="evidence" value="ECO:0007669"/>
    <property type="project" value="InterPro"/>
</dbReference>
<keyword evidence="5" id="KW-1185">Reference proteome</keyword>
<dbReference type="CDD" id="cd00067">
    <property type="entry name" value="GAL4"/>
    <property type="match status" value="1"/>
</dbReference>
<dbReference type="EMBL" id="WWBZ02000022">
    <property type="protein sequence ID" value="KAF4308523.1"/>
    <property type="molecule type" value="Genomic_DNA"/>
</dbReference>
<accession>A0A8H4J0L6</accession>
<evidence type="ECO:0000313" key="4">
    <source>
        <dbReference type="EMBL" id="KAF4308523.1"/>
    </source>
</evidence>
<dbReference type="InterPro" id="IPR001138">
    <property type="entry name" value="Zn2Cys6_DnaBD"/>
</dbReference>
<dbReference type="AlphaFoldDB" id="A0A8H4J0L6"/>
<comment type="caution">
    <text evidence="4">The sequence shown here is derived from an EMBL/GenBank/DDBJ whole genome shotgun (WGS) entry which is preliminary data.</text>
</comment>
<sequence length="984" mass="110944">MLRGGTGQEWRGTYELTFKHHSRTEALRRSREAGCSICVALANELKHEVDLLDDQEISIEASLSELKGGQWTGGVYRLDFVLEKRRTRTFVLRPTDLASTSKARSDGVRWLRTPKSYNTSSDEVFQLAYSWLSTCSCAKTWDPQNIRSKWYPKRLLELKNLRAAIGIQHKKDLTIFSMNANLELEKVTLIETADVGLAALRRKHHNRYVTLSHCWGKPRSVQGQLKLTAHTEAKFKDGGIELRAFSKTFRDAITFACRLPNVGYIWIDSMCIKQRTSDPEEDQFAAEQDWLEQSQVMDKVYRESFLNISATAALDGDKGLFFPRRPEYLWEDEVNLNLVGLPGHNYQASTSAESINGEPKAPGTKKRTSGHPEVPNKSQRTNGALGFARGRDRVSSDHIRRCIITDVSLWEDLVDHAPVNQRAWVLQERLMAPRVLHFCANQIAWECSEGNDAEGHPEGIETLAIRSGAIVDEGRLKSLDPQSDGKKLRDTRLNGFPDPDEGLPNLYSFELWKRIVEVYSKTKLTMSRDKLIALSGIARWFHQELFADTKDNASTKYIAGMWNQYLESQLLWRVEPVFKDGVFSNHATRHPLRAPSFSWASLDVPQGIVYGEATEYWNKEKGKKDLLFKVEKAFIDLSRPEDEFGLIEGGNGYLQLKVQHLRKIKLRKLELPRRVPYGWRLVDGELSQGEHTNVYLDTPESDVEIFSSGTSMYAMPAAWGERTCDGKAPECSTCKRAGVPCVVLDRLTYREYPRGYVDDLEADVQRLDAKIQQLEQEANHLREQLAPASTPTVVDAESRDPQQLPSAESDGFSENVNLVPRDATSERKFVGDSSGLFFGNIVQAVLTQADYKQDHGPSRESLRLRVGNRLSTASPEVMADSWPLATRCYEIVDRLGTASVALFDSPNGNPPAASTSTEGENQCYGQITSDYMDWFGTRDSRVSSSFVAPGNASSGQDRAFNAVDLGLPLFENLEMFPELDSLFH</sequence>
<gene>
    <name evidence="4" type="ORF">GTA08_BOTSDO03668</name>
</gene>
<feature type="region of interest" description="Disordered" evidence="2">
    <location>
        <begin position="349"/>
        <end position="389"/>
    </location>
</feature>
<dbReference type="Gene3D" id="4.10.240.10">
    <property type="entry name" value="Zn(2)-C6 fungal-type DNA-binding domain"/>
    <property type="match status" value="1"/>
</dbReference>
<dbReference type="PANTHER" id="PTHR33112:SF9">
    <property type="entry name" value="HETEROKARYON INCOMPATIBILITY DOMAIN-CONTAINING PROTEIN"/>
    <property type="match status" value="1"/>
</dbReference>
<evidence type="ECO:0000256" key="1">
    <source>
        <dbReference type="ARBA" id="ARBA00023242"/>
    </source>
</evidence>
<dbReference type="Pfam" id="PF06985">
    <property type="entry name" value="HET"/>
    <property type="match status" value="1"/>
</dbReference>